<gene>
    <name evidence="1" type="ORF">BaRGS_00033398</name>
</gene>
<dbReference type="Pfam" id="PF01161">
    <property type="entry name" value="PBP"/>
    <property type="match status" value="1"/>
</dbReference>
<dbReference type="Gene3D" id="3.90.280.10">
    <property type="entry name" value="PEBP-like"/>
    <property type="match status" value="1"/>
</dbReference>
<comment type="caution">
    <text evidence="1">The sequence shown here is derived from an EMBL/GenBank/DDBJ whole genome shotgun (WGS) entry which is preliminary data.</text>
</comment>
<evidence type="ECO:0000313" key="2">
    <source>
        <dbReference type="Proteomes" id="UP001519460"/>
    </source>
</evidence>
<dbReference type="EMBL" id="JACVVK020000408">
    <property type="protein sequence ID" value="KAK7475380.1"/>
    <property type="molecule type" value="Genomic_DNA"/>
</dbReference>
<accession>A0ABD0JKX5</accession>
<reference evidence="1 2" key="1">
    <citation type="journal article" date="2023" name="Sci. Data">
        <title>Genome assembly of the Korean intertidal mud-creeper Batillaria attramentaria.</title>
        <authorList>
            <person name="Patra A.K."/>
            <person name="Ho P.T."/>
            <person name="Jun S."/>
            <person name="Lee S.J."/>
            <person name="Kim Y."/>
            <person name="Won Y.J."/>
        </authorList>
    </citation>
    <scope>NUCLEOTIDE SEQUENCE [LARGE SCALE GENOMIC DNA]</scope>
    <source>
        <strain evidence="1">Wonlab-2016</strain>
    </source>
</reference>
<protein>
    <submittedName>
        <fullName evidence="1">Uncharacterized protein</fullName>
    </submittedName>
</protein>
<dbReference type="SUPFAM" id="SSF49777">
    <property type="entry name" value="PEBP-like"/>
    <property type="match status" value="1"/>
</dbReference>
<proteinExistence type="predicted"/>
<dbReference type="InterPro" id="IPR035810">
    <property type="entry name" value="PEBP_euk"/>
</dbReference>
<dbReference type="AlphaFoldDB" id="A0ABD0JKX5"/>
<dbReference type="PANTHER" id="PTHR11362:SF147">
    <property type="entry name" value="PHOSPHATIDYLETHANOLAMINE BINDING PROTEIN"/>
    <property type="match status" value="1"/>
</dbReference>
<dbReference type="Proteomes" id="UP001519460">
    <property type="component" value="Unassembled WGS sequence"/>
</dbReference>
<dbReference type="InterPro" id="IPR036610">
    <property type="entry name" value="PEBP-like_sf"/>
</dbReference>
<dbReference type="PANTHER" id="PTHR11362">
    <property type="entry name" value="PHOSPHATIDYLETHANOLAMINE-BINDING PROTEIN"/>
    <property type="match status" value="1"/>
</dbReference>
<sequence>MDKFISDEVCKDVIDNPPPKVLSIHYTGPNIHITPGMVVTPTQVKDKPHVSFEADPNAFYTLIMHDPDAPSRKNPKFGEYHHWMVVNIPGGDVSKGEEVTGYMGSGAPKDTGLHRYVFLVYKQPEKKDFKLPKIPANHSKGRPKQKVRDYVSKMGLEELVAGNFFLAEYDDYVPQLYKSLVD</sequence>
<evidence type="ECO:0000313" key="1">
    <source>
        <dbReference type="EMBL" id="KAK7475380.1"/>
    </source>
</evidence>
<keyword evidence="2" id="KW-1185">Reference proteome</keyword>
<name>A0ABD0JKX5_9CAEN</name>
<dbReference type="CDD" id="cd00866">
    <property type="entry name" value="PEBP_euk"/>
    <property type="match status" value="1"/>
</dbReference>
<organism evidence="1 2">
    <name type="scientific">Batillaria attramentaria</name>
    <dbReference type="NCBI Taxonomy" id="370345"/>
    <lineage>
        <taxon>Eukaryota</taxon>
        <taxon>Metazoa</taxon>
        <taxon>Spiralia</taxon>
        <taxon>Lophotrochozoa</taxon>
        <taxon>Mollusca</taxon>
        <taxon>Gastropoda</taxon>
        <taxon>Caenogastropoda</taxon>
        <taxon>Sorbeoconcha</taxon>
        <taxon>Cerithioidea</taxon>
        <taxon>Batillariidae</taxon>
        <taxon>Batillaria</taxon>
    </lineage>
</organism>
<dbReference type="InterPro" id="IPR008914">
    <property type="entry name" value="PEBP"/>
</dbReference>